<feature type="domain" description="RNA polymerase sigma-70 region 4" evidence="7">
    <location>
        <begin position="126"/>
        <end position="171"/>
    </location>
</feature>
<dbReference type="InterPro" id="IPR007627">
    <property type="entry name" value="RNA_pol_sigma70_r2"/>
</dbReference>
<dbReference type="InterPro" id="IPR013325">
    <property type="entry name" value="RNA_pol_sigma_r2"/>
</dbReference>
<reference evidence="8 9" key="1">
    <citation type="submission" date="2015-11" db="EMBL/GenBank/DDBJ databases">
        <title>Sequence of Pedobacter ginsenosidimutans.</title>
        <authorList>
            <person name="Carson E."/>
            <person name="Keyser V."/>
            <person name="Newman J."/>
            <person name="Miller J."/>
        </authorList>
    </citation>
    <scope>NUCLEOTIDE SEQUENCE [LARGE SCALE GENOMIC DNA]</scope>
    <source>
        <strain evidence="8 9">KACC 14530</strain>
    </source>
</reference>
<keyword evidence="5" id="KW-0804">Transcription</keyword>
<dbReference type="InterPro" id="IPR039425">
    <property type="entry name" value="RNA_pol_sigma-70-like"/>
</dbReference>
<comment type="caution">
    <text evidence="8">The sequence shown here is derived from an EMBL/GenBank/DDBJ whole genome shotgun (WGS) entry which is preliminary data.</text>
</comment>
<comment type="similarity">
    <text evidence="1">Belongs to the sigma-70 factor family. ECF subfamily.</text>
</comment>
<dbReference type="STRING" id="687842.ASU31_17245"/>
<dbReference type="NCBIfam" id="TIGR02937">
    <property type="entry name" value="sigma70-ECF"/>
    <property type="match status" value="1"/>
</dbReference>
<protein>
    <recommendedName>
        <fullName evidence="10">RNA polymerase subunit sigma-24</fullName>
    </recommendedName>
</protein>
<dbReference type="SUPFAM" id="SSF88659">
    <property type="entry name" value="Sigma3 and sigma4 domains of RNA polymerase sigma factors"/>
    <property type="match status" value="1"/>
</dbReference>
<dbReference type="Gene3D" id="1.10.10.10">
    <property type="entry name" value="Winged helix-like DNA-binding domain superfamily/Winged helix DNA-binding domain"/>
    <property type="match status" value="1"/>
</dbReference>
<dbReference type="EMBL" id="LMZQ01000013">
    <property type="protein sequence ID" value="KRT15057.1"/>
    <property type="molecule type" value="Genomic_DNA"/>
</dbReference>
<dbReference type="AlphaFoldDB" id="A0A0T5VMJ9"/>
<dbReference type="SUPFAM" id="SSF88946">
    <property type="entry name" value="Sigma2 domain of RNA polymerase sigma factors"/>
    <property type="match status" value="1"/>
</dbReference>
<dbReference type="GO" id="GO:0016987">
    <property type="term" value="F:sigma factor activity"/>
    <property type="evidence" value="ECO:0007669"/>
    <property type="project" value="UniProtKB-KW"/>
</dbReference>
<dbReference type="InterPro" id="IPR013324">
    <property type="entry name" value="RNA_pol_sigma_r3/r4-like"/>
</dbReference>
<evidence type="ECO:0000256" key="5">
    <source>
        <dbReference type="ARBA" id="ARBA00023163"/>
    </source>
</evidence>
<evidence type="ECO:0000256" key="3">
    <source>
        <dbReference type="ARBA" id="ARBA00023082"/>
    </source>
</evidence>
<dbReference type="Gene3D" id="1.10.1740.10">
    <property type="match status" value="1"/>
</dbReference>
<dbReference type="InterPro" id="IPR007630">
    <property type="entry name" value="RNA_pol_sigma70_r4"/>
</dbReference>
<keyword evidence="9" id="KW-1185">Reference proteome</keyword>
<evidence type="ECO:0000259" key="7">
    <source>
        <dbReference type="Pfam" id="PF04545"/>
    </source>
</evidence>
<dbReference type="PANTHER" id="PTHR43133:SF46">
    <property type="entry name" value="RNA POLYMERASE SIGMA-70 FACTOR ECF SUBFAMILY"/>
    <property type="match status" value="1"/>
</dbReference>
<evidence type="ECO:0000256" key="4">
    <source>
        <dbReference type="ARBA" id="ARBA00023125"/>
    </source>
</evidence>
<evidence type="ECO:0008006" key="10">
    <source>
        <dbReference type="Google" id="ProtNLM"/>
    </source>
</evidence>
<dbReference type="GO" id="GO:0003677">
    <property type="term" value="F:DNA binding"/>
    <property type="evidence" value="ECO:0007669"/>
    <property type="project" value="UniProtKB-KW"/>
</dbReference>
<dbReference type="Pfam" id="PF04542">
    <property type="entry name" value="Sigma70_r2"/>
    <property type="match status" value="1"/>
</dbReference>
<accession>A0A0T5VMJ9</accession>
<proteinExistence type="inferred from homology"/>
<dbReference type="PANTHER" id="PTHR43133">
    <property type="entry name" value="RNA POLYMERASE ECF-TYPE SIGMA FACTO"/>
    <property type="match status" value="1"/>
</dbReference>
<name>A0A0T5VMJ9_9SPHI</name>
<dbReference type="Pfam" id="PF04545">
    <property type="entry name" value="Sigma70_r4"/>
    <property type="match status" value="1"/>
</dbReference>
<feature type="domain" description="RNA polymerase sigma-70 region 2" evidence="6">
    <location>
        <begin position="22"/>
        <end position="87"/>
    </location>
</feature>
<dbReference type="GO" id="GO:0006352">
    <property type="term" value="P:DNA-templated transcription initiation"/>
    <property type="evidence" value="ECO:0007669"/>
    <property type="project" value="InterPro"/>
</dbReference>
<keyword evidence="2" id="KW-0805">Transcription regulation</keyword>
<evidence type="ECO:0000313" key="8">
    <source>
        <dbReference type="EMBL" id="KRT15057.1"/>
    </source>
</evidence>
<gene>
    <name evidence="8" type="ORF">ASU31_17245</name>
</gene>
<sequence length="197" mass="23561">MLGHDVIQNFKEGNREAFENIYAMFHQQIFTYCFRYTLSRESAEELTHDVFLHLWKTRDYINPEIGIKGYISTVSKNIVFTWLRNMSRSKKMKAELEAYFAKEQEEMLPEKRIDATHDLGTLRNTLSCLPPKRKLVFEMIRFREMTYNEVAEHLSISRDAVKDHMVKANQVIKVMKENKTYLDYISIFYFLLFPCLF</sequence>
<evidence type="ECO:0000256" key="2">
    <source>
        <dbReference type="ARBA" id="ARBA00023015"/>
    </source>
</evidence>
<keyword evidence="3" id="KW-0731">Sigma factor</keyword>
<dbReference type="RefSeq" id="WP_057933510.1">
    <property type="nucleotide sequence ID" value="NZ_LMZQ01000013.1"/>
</dbReference>
<dbReference type="Proteomes" id="UP000051950">
    <property type="component" value="Unassembled WGS sequence"/>
</dbReference>
<dbReference type="InterPro" id="IPR036388">
    <property type="entry name" value="WH-like_DNA-bd_sf"/>
</dbReference>
<dbReference type="OrthoDB" id="659577at2"/>
<evidence type="ECO:0000256" key="1">
    <source>
        <dbReference type="ARBA" id="ARBA00010641"/>
    </source>
</evidence>
<evidence type="ECO:0000259" key="6">
    <source>
        <dbReference type="Pfam" id="PF04542"/>
    </source>
</evidence>
<dbReference type="InterPro" id="IPR014284">
    <property type="entry name" value="RNA_pol_sigma-70_dom"/>
</dbReference>
<keyword evidence="4" id="KW-0238">DNA-binding</keyword>
<evidence type="ECO:0000313" key="9">
    <source>
        <dbReference type="Proteomes" id="UP000051950"/>
    </source>
</evidence>
<organism evidence="8 9">
    <name type="scientific">Pedobacter ginsenosidimutans</name>
    <dbReference type="NCBI Taxonomy" id="687842"/>
    <lineage>
        <taxon>Bacteria</taxon>
        <taxon>Pseudomonadati</taxon>
        <taxon>Bacteroidota</taxon>
        <taxon>Sphingobacteriia</taxon>
        <taxon>Sphingobacteriales</taxon>
        <taxon>Sphingobacteriaceae</taxon>
        <taxon>Pedobacter</taxon>
    </lineage>
</organism>